<evidence type="ECO:0000313" key="1">
    <source>
        <dbReference type="EMBL" id="KAK2949955.1"/>
    </source>
</evidence>
<dbReference type="Proteomes" id="UP001281761">
    <property type="component" value="Unassembled WGS sequence"/>
</dbReference>
<dbReference type="EMBL" id="JARBJD010000145">
    <property type="protein sequence ID" value="KAK2949955.1"/>
    <property type="molecule type" value="Genomic_DNA"/>
</dbReference>
<dbReference type="InterPro" id="IPR043136">
    <property type="entry name" value="B30.2/SPRY_sf"/>
</dbReference>
<keyword evidence="2" id="KW-1185">Reference proteome</keyword>
<reference evidence="1 2" key="1">
    <citation type="journal article" date="2022" name="bioRxiv">
        <title>Genomics of Preaxostyla Flagellates Illuminates Evolutionary Transitions and the Path Towards Mitochondrial Loss.</title>
        <authorList>
            <person name="Novak L.V.F."/>
            <person name="Treitli S.C."/>
            <person name="Pyrih J."/>
            <person name="Halakuc P."/>
            <person name="Pipaliya S.V."/>
            <person name="Vacek V."/>
            <person name="Brzon O."/>
            <person name="Soukal P."/>
            <person name="Eme L."/>
            <person name="Dacks J.B."/>
            <person name="Karnkowska A."/>
            <person name="Elias M."/>
            <person name="Hampl V."/>
        </authorList>
    </citation>
    <scope>NUCLEOTIDE SEQUENCE [LARGE SCALE GENOMIC DNA]</scope>
    <source>
        <strain evidence="1">NAU3</strain>
        <tissue evidence="1">Gut</tissue>
    </source>
</reference>
<accession>A0ABQ9XEY1</accession>
<gene>
    <name evidence="1" type="ORF">BLNAU_15097</name>
</gene>
<evidence type="ECO:0008006" key="3">
    <source>
        <dbReference type="Google" id="ProtNLM"/>
    </source>
</evidence>
<dbReference type="Gene3D" id="2.60.120.920">
    <property type="match status" value="1"/>
</dbReference>
<comment type="caution">
    <text evidence="1">The sequence shown here is derived from an EMBL/GenBank/DDBJ whole genome shotgun (WGS) entry which is preliminary data.</text>
</comment>
<name>A0ABQ9XEY1_9EUKA</name>
<evidence type="ECO:0000313" key="2">
    <source>
        <dbReference type="Proteomes" id="UP001281761"/>
    </source>
</evidence>
<proteinExistence type="predicted"/>
<protein>
    <recommendedName>
        <fullName evidence="3">B30.2/SPRY domain-containing protein</fullName>
    </recommendedName>
</protein>
<organism evidence="1 2">
    <name type="scientific">Blattamonas nauphoetae</name>
    <dbReference type="NCBI Taxonomy" id="2049346"/>
    <lineage>
        <taxon>Eukaryota</taxon>
        <taxon>Metamonada</taxon>
        <taxon>Preaxostyla</taxon>
        <taxon>Oxymonadida</taxon>
        <taxon>Blattamonas</taxon>
    </lineage>
</organism>
<sequence>MSFVRNDNDTLSIDPQADPTFPSISVLMRFVAPLLTLPPMTFTDPSHFSIDRTTITRTEFGRGKYGTSVWSSALLSDPFTSGVVSVTITILSLEWGSMCFGLMDSNSPIHKHGEALGFRVENSVGHNNYGVLICNTPSSHLFRDSHSRQTEGDCVRMEVDLDSTPRTVQFFMNGEAGWCYVSGIPSSVRIGCSTIGLGTSLRIDNISHISQPTPISEKMRHVKW</sequence>